<dbReference type="EMBL" id="JAXOJX010000106">
    <property type="protein sequence ID" value="MDZ5461285.1"/>
    <property type="molecule type" value="Genomic_DNA"/>
</dbReference>
<gene>
    <name evidence="1" type="ORF">SM757_32395</name>
</gene>
<reference evidence="1 2" key="1">
    <citation type="submission" date="2023-11" db="EMBL/GenBank/DDBJ databases">
        <title>Draft genome of Azohydromonas lata strain H1 (DSM1123), a polyhydroxyalkanoate producer.</title>
        <authorList>
            <person name="Traversa D."/>
            <person name="D'Addabbo P."/>
            <person name="Pazzani C."/>
            <person name="Manzari C."/>
            <person name="Chiara M."/>
            <person name="Scrascia M."/>
        </authorList>
    </citation>
    <scope>NUCLEOTIDE SEQUENCE [LARGE SCALE GENOMIC DNA]</scope>
    <source>
        <strain evidence="1 2">H1</strain>
    </source>
</reference>
<feature type="non-terminal residue" evidence="1">
    <location>
        <position position="560"/>
    </location>
</feature>
<evidence type="ECO:0000313" key="2">
    <source>
        <dbReference type="Proteomes" id="UP001293718"/>
    </source>
</evidence>
<accession>A0ABU5IQV6</accession>
<organism evidence="1 2">
    <name type="scientific">Azohydromonas lata</name>
    <dbReference type="NCBI Taxonomy" id="45677"/>
    <lineage>
        <taxon>Bacteria</taxon>
        <taxon>Pseudomonadati</taxon>
        <taxon>Pseudomonadota</taxon>
        <taxon>Betaproteobacteria</taxon>
        <taxon>Burkholderiales</taxon>
        <taxon>Sphaerotilaceae</taxon>
        <taxon>Azohydromonas</taxon>
    </lineage>
</organism>
<keyword evidence="2" id="KW-1185">Reference proteome</keyword>
<protein>
    <submittedName>
        <fullName evidence="1">Phage tail protein</fullName>
    </submittedName>
</protein>
<name>A0ABU5IQV6_9BURK</name>
<evidence type="ECO:0000313" key="1">
    <source>
        <dbReference type="EMBL" id="MDZ5461285.1"/>
    </source>
</evidence>
<comment type="caution">
    <text evidence="1">The sequence shown here is derived from an EMBL/GenBank/DDBJ whole genome shotgun (WGS) entry which is preliminary data.</text>
</comment>
<dbReference type="Proteomes" id="UP001293718">
    <property type="component" value="Unassembled WGS sequence"/>
</dbReference>
<proteinExistence type="predicted"/>
<sequence>MDANGARFWQLADAAHWRAGEHVRWDAACGALTLASERRLDTPVDAAAQALATAALDEVPRAVDAAQGVARWSADISAVVVRSTLPGEVLLLSPAQTPTDLCVDGDGVFHAVLPDGVLMHDLRGRFEDAMVDAPAGFTPWRAAAVAGEGGLWLLERGSGRIARLSGRPMPVTTPPRAAYAPGVFRPQPENCRPPRMDLVEGPVLDAGEQALAIAACNGVLGVLAWNAGFQPRLHVRRDGAWAAPVALADARYAYTLAWFDGGRIAVRLPGRREAPAFEPGADGGPLLPLGTVYPLPAGTPEAPFAHRLDGPPQLPQADGGAEPLLPLSRRFLAPAGAARHWRMVGSGDSAQLDAQLLDSGQSATVWHRLFAEASIPEGCGFVVWLAATAGNAPPADDDGAWQPHAFGQDVAALAGDALTRETPRAAWERGPSELPNHPGLARWTPQRGRRGLFSVLIQAGTQRVRRLVGRFLWVRVQLWGNVRSAPEIAALRAYAGRFDYVDQYLPRLYRESLFGALAQSPGEELRRLGANLPALVAELDAGTLPAALAAGFGAAGLPPA</sequence>